<evidence type="ECO:0000313" key="2">
    <source>
        <dbReference type="EMBL" id="GAA4570659.1"/>
    </source>
</evidence>
<comment type="caution">
    <text evidence="2">The sequence shown here is derived from an EMBL/GenBank/DDBJ whole genome shotgun (WGS) entry which is preliminary data.</text>
</comment>
<gene>
    <name evidence="2" type="ORF">GCM10023100_27430</name>
</gene>
<evidence type="ECO:0000256" key="1">
    <source>
        <dbReference type="SAM" id="MobiDB-lite"/>
    </source>
</evidence>
<feature type="region of interest" description="Disordered" evidence="1">
    <location>
        <begin position="51"/>
        <end position="71"/>
    </location>
</feature>
<protein>
    <recommendedName>
        <fullName evidence="4">YD repeat-containing protein</fullName>
    </recommendedName>
</protein>
<reference evidence="3" key="1">
    <citation type="journal article" date="2019" name="Int. J. Syst. Evol. Microbiol.">
        <title>The Global Catalogue of Microorganisms (GCM) 10K type strain sequencing project: providing services to taxonomists for standard genome sequencing and annotation.</title>
        <authorList>
            <consortium name="The Broad Institute Genomics Platform"/>
            <consortium name="The Broad Institute Genome Sequencing Center for Infectious Disease"/>
            <person name="Wu L."/>
            <person name="Ma J."/>
        </authorList>
    </citation>
    <scope>NUCLEOTIDE SEQUENCE [LARGE SCALE GENOMIC DNA]</scope>
    <source>
        <strain evidence="3">JCM 13278</strain>
    </source>
</reference>
<sequence>MAGSRVVSYDADGALVALRGETREGRTTARRSRIIDMGRLLRDRQRKTAEDGWNYPEWGRPPGISPAGGGGRCLARPQSGEHRTVAVAISLLMQN</sequence>
<proteinExistence type="predicted"/>
<organism evidence="2 3">
    <name type="scientific">Actinocorallia cavernae</name>
    <dbReference type="NCBI Taxonomy" id="328075"/>
    <lineage>
        <taxon>Bacteria</taxon>
        <taxon>Bacillati</taxon>
        <taxon>Actinomycetota</taxon>
        <taxon>Actinomycetes</taxon>
        <taxon>Streptosporangiales</taxon>
        <taxon>Thermomonosporaceae</taxon>
        <taxon>Actinocorallia</taxon>
    </lineage>
</organism>
<evidence type="ECO:0008006" key="4">
    <source>
        <dbReference type="Google" id="ProtNLM"/>
    </source>
</evidence>
<dbReference type="Proteomes" id="UP001500691">
    <property type="component" value="Unassembled WGS sequence"/>
</dbReference>
<keyword evidence="3" id="KW-1185">Reference proteome</keyword>
<accession>A0ABP8SL60</accession>
<name>A0ABP8SL60_9ACTN</name>
<evidence type="ECO:0000313" key="3">
    <source>
        <dbReference type="Proteomes" id="UP001500691"/>
    </source>
</evidence>
<dbReference type="EMBL" id="BAABFF010000001">
    <property type="protein sequence ID" value="GAA4570659.1"/>
    <property type="molecule type" value="Genomic_DNA"/>
</dbReference>